<dbReference type="GO" id="GO:0009626">
    <property type="term" value="P:plant-type hypersensitive response"/>
    <property type="evidence" value="ECO:0007669"/>
    <property type="project" value="UniProtKB-KW"/>
</dbReference>
<feature type="domain" description="HMA" evidence="3">
    <location>
        <begin position="326"/>
        <end position="390"/>
    </location>
</feature>
<organism evidence="4 5">
    <name type="scientific">Ilex paraguariensis</name>
    <name type="common">yerba mate</name>
    <dbReference type="NCBI Taxonomy" id="185542"/>
    <lineage>
        <taxon>Eukaryota</taxon>
        <taxon>Viridiplantae</taxon>
        <taxon>Streptophyta</taxon>
        <taxon>Embryophyta</taxon>
        <taxon>Tracheophyta</taxon>
        <taxon>Spermatophyta</taxon>
        <taxon>Magnoliopsida</taxon>
        <taxon>eudicotyledons</taxon>
        <taxon>Gunneridae</taxon>
        <taxon>Pentapetalae</taxon>
        <taxon>asterids</taxon>
        <taxon>campanulids</taxon>
        <taxon>Aquifoliales</taxon>
        <taxon>Aquifoliaceae</taxon>
        <taxon>Ilex</taxon>
    </lineage>
</organism>
<feature type="compositionally biased region" description="Basic and acidic residues" evidence="2">
    <location>
        <begin position="278"/>
        <end position="317"/>
    </location>
</feature>
<feature type="compositionally biased region" description="Basic and acidic residues" evidence="2">
    <location>
        <begin position="1"/>
        <end position="40"/>
    </location>
</feature>
<evidence type="ECO:0000256" key="2">
    <source>
        <dbReference type="SAM" id="MobiDB-lite"/>
    </source>
</evidence>
<feature type="compositionally biased region" description="Basic and acidic residues" evidence="2">
    <location>
        <begin position="135"/>
        <end position="152"/>
    </location>
</feature>
<sequence length="511" mass="57241">MLKDMKNDKKKKNGDGGGERKTKKDAIDKPKEKLEQKKSNELVQPQLATAMLKVHSHCDCDGCTENIQKVVTKTIDRDGVFTAFTAIGYHQMAIDGANGQVTVKGSMDMNALAKSLEQKLKRYVEIVPLSPQKEDEKKEKIGCDHKEKDGGERNIGGEGDLDGENTEKRYGDEFAKYVNGDTKKPTVIGKVNPAELRPTVDQKKGKNNNKGDEGENEVKQRITVIRTETKKAIRGFPRVESVIHDEGNTNKQTVIREEHPSRFGEAVENVQQASPLPTKDKKNDKKKNGDDGCGGEERKTKKAAIDKPKEKLEQKKSNELVQPQLATAMLKVHSHCDCDGCTDNIRKVVTKTIGNHQMAIDGANGQVTVKGSMDVNALAKSLERKLKRYVEIVPLSPQKEDEKKDKSGCDEFAKYYNGDTKKLTLIEKVNPAELRPTVNQKKCKKLQRVSPILPGEDKNNKKENGGGREERKEKKQEAKPKPKEKPEVTKSTKSNEVVNEEIFVYLVYFMF</sequence>
<dbReference type="Gene3D" id="3.30.70.100">
    <property type="match status" value="2"/>
</dbReference>
<evidence type="ECO:0000313" key="5">
    <source>
        <dbReference type="Proteomes" id="UP001642360"/>
    </source>
</evidence>
<keyword evidence="5" id="KW-1185">Reference proteome</keyword>
<comment type="caution">
    <text evidence="4">The sequence shown here is derived from an EMBL/GenBank/DDBJ whole genome shotgun (WGS) entry which is preliminary data.</text>
</comment>
<comment type="subcellular location">
    <subcellularLocation>
        <location evidence="1">Membrane</location>
        <topology evidence="1">Peripheral membrane protein</topology>
    </subcellularLocation>
</comment>
<dbReference type="PANTHER" id="PTHR46413:SF1">
    <property type="entry name" value="HEAVY METAL-ASSOCIATED ISOPRENYLATED PLANT PROTEIN 6"/>
    <property type="match status" value="1"/>
</dbReference>
<feature type="compositionally biased region" description="Basic and acidic residues" evidence="2">
    <location>
        <begin position="198"/>
        <end position="219"/>
    </location>
</feature>
<evidence type="ECO:0000259" key="3">
    <source>
        <dbReference type="PROSITE" id="PS50846"/>
    </source>
</evidence>
<name>A0ABC8UUL9_9AQUA</name>
<feature type="region of interest" description="Disordered" evidence="2">
    <location>
        <begin position="194"/>
        <end position="219"/>
    </location>
</feature>
<dbReference type="SUPFAM" id="SSF55008">
    <property type="entry name" value="HMA, heavy metal-associated domain"/>
    <property type="match status" value="1"/>
</dbReference>
<dbReference type="Proteomes" id="UP001642360">
    <property type="component" value="Unassembled WGS sequence"/>
</dbReference>
<feature type="compositionally biased region" description="Basic and acidic residues" evidence="2">
    <location>
        <begin position="455"/>
        <end position="490"/>
    </location>
</feature>
<dbReference type="InterPro" id="IPR044594">
    <property type="entry name" value="HIPP01/3/5/6"/>
</dbReference>
<dbReference type="EMBL" id="CAUOFW020009068">
    <property type="protein sequence ID" value="CAK9184766.1"/>
    <property type="molecule type" value="Genomic_DNA"/>
</dbReference>
<dbReference type="AlphaFoldDB" id="A0ABC8UUL9"/>
<reference evidence="4 5" key="1">
    <citation type="submission" date="2024-02" db="EMBL/GenBank/DDBJ databases">
        <authorList>
            <person name="Vignale AGUSTIN F."/>
            <person name="Sosa J E."/>
            <person name="Modenutti C."/>
        </authorList>
    </citation>
    <scope>NUCLEOTIDE SEQUENCE [LARGE SCALE GENOMIC DNA]</scope>
</reference>
<dbReference type="InterPro" id="IPR006121">
    <property type="entry name" value="HMA_dom"/>
</dbReference>
<dbReference type="PANTHER" id="PTHR46413">
    <property type="entry name" value="HEAVY METAL-ASSOCIATED ISOPRENYLATED PLANT PROTEIN 6"/>
    <property type="match status" value="1"/>
</dbReference>
<dbReference type="InterPro" id="IPR036163">
    <property type="entry name" value="HMA_dom_sf"/>
</dbReference>
<protein>
    <recommendedName>
        <fullName evidence="3">HMA domain-containing protein</fullName>
    </recommendedName>
</protein>
<dbReference type="GO" id="GO:0016020">
    <property type="term" value="C:membrane"/>
    <property type="evidence" value="ECO:0007669"/>
    <property type="project" value="UniProtKB-SubCell"/>
</dbReference>
<dbReference type="PROSITE" id="PS50846">
    <property type="entry name" value="HMA_2"/>
    <property type="match status" value="1"/>
</dbReference>
<proteinExistence type="predicted"/>
<feature type="region of interest" description="Disordered" evidence="2">
    <location>
        <begin position="135"/>
        <end position="166"/>
    </location>
</feature>
<gene>
    <name evidence="4" type="ORF">ILEXP_LOCUS55112</name>
</gene>
<accession>A0ABC8UUL9</accession>
<evidence type="ECO:0000313" key="4">
    <source>
        <dbReference type="EMBL" id="CAK9184766.1"/>
    </source>
</evidence>
<dbReference type="Pfam" id="PF00403">
    <property type="entry name" value="HMA"/>
    <property type="match status" value="1"/>
</dbReference>
<feature type="region of interest" description="Disordered" evidence="2">
    <location>
        <begin position="438"/>
        <end position="493"/>
    </location>
</feature>
<evidence type="ECO:0000256" key="1">
    <source>
        <dbReference type="ARBA" id="ARBA00004170"/>
    </source>
</evidence>
<feature type="region of interest" description="Disordered" evidence="2">
    <location>
        <begin position="1"/>
        <end position="41"/>
    </location>
</feature>
<feature type="region of interest" description="Disordered" evidence="2">
    <location>
        <begin position="261"/>
        <end position="317"/>
    </location>
</feature>